<accession>A0A939B3H9</accession>
<sequence>MSVRHVLASIGLMVSLGAAAQRECVVVDMETGVPLSGVVVTVDTALISQYRSNYRGEFTVPAEADSIVLGRQGYLARHLLCSELTDTVALMRTFNALREVVIYGSMPQVSAGISNMLGKLKEENKYMPRQTPVVSFDFFSIFTAKKRKRTEKRIKALENY</sequence>
<dbReference type="Proteomes" id="UP000764045">
    <property type="component" value="Unassembled WGS sequence"/>
</dbReference>
<organism evidence="2 3">
    <name type="scientific">Marseilla massiliensis</name>
    <dbReference type="NCBI Taxonomy" id="1841864"/>
    <lineage>
        <taxon>Bacteria</taxon>
        <taxon>Pseudomonadati</taxon>
        <taxon>Bacteroidota</taxon>
        <taxon>Bacteroidia</taxon>
        <taxon>Bacteroidales</taxon>
        <taxon>Prevotellaceae</taxon>
        <taxon>Marseilla</taxon>
    </lineage>
</organism>
<name>A0A939B3H9_9BACT</name>
<evidence type="ECO:0000313" key="3">
    <source>
        <dbReference type="Proteomes" id="UP000764045"/>
    </source>
</evidence>
<dbReference type="RefSeq" id="WP_205107251.1">
    <property type="nucleotide sequence ID" value="NZ_JACJJL010000002.1"/>
</dbReference>
<proteinExistence type="predicted"/>
<keyword evidence="3" id="KW-1185">Reference proteome</keyword>
<dbReference type="EMBL" id="JACJJL010000002">
    <property type="protein sequence ID" value="MBM6660460.1"/>
    <property type="molecule type" value="Genomic_DNA"/>
</dbReference>
<protein>
    <recommendedName>
        <fullName evidence="4">Carboxypeptidase-like regulatory domain-containing protein</fullName>
    </recommendedName>
</protein>
<gene>
    <name evidence="2" type="ORF">H6B30_01610</name>
</gene>
<comment type="caution">
    <text evidence="2">The sequence shown here is derived from an EMBL/GenBank/DDBJ whole genome shotgun (WGS) entry which is preliminary data.</text>
</comment>
<evidence type="ECO:0008006" key="4">
    <source>
        <dbReference type="Google" id="ProtNLM"/>
    </source>
</evidence>
<feature type="signal peptide" evidence="1">
    <location>
        <begin position="1"/>
        <end position="20"/>
    </location>
</feature>
<evidence type="ECO:0000256" key="1">
    <source>
        <dbReference type="SAM" id="SignalP"/>
    </source>
</evidence>
<feature type="chain" id="PRO_5036715102" description="Carboxypeptidase-like regulatory domain-containing protein" evidence="1">
    <location>
        <begin position="21"/>
        <end position="160"/>
    </location>
</feature>
<dbReference type="AlphaFoldDB" id="A0A939B3H9"/>
<reference evidence="2 3" key="1">
    <citation type="journal article" date="2021" name="Sci. Rep.">
        <title>The distribution of antibiotic resistance genes in chicken gut microbiota commensals.</title>
        <authorList>
            <person name="Juricova H."/>
            <person name="Matiasovicova J."/>
            <person name="Kubasova T."/>
            <person name="Cejkova D."/>
            <person name="Rychlik I."/>
        </authorList>
    </citation>
    <scope>NUCLEOTIDE SEQUENCE [LARGE SCALE GENOMIC DNA]</scope>
    <source>
        <strain evidence="2 3">An819</strain>
    </source>
</reference>
<keyword evidence="1" id="KW-0732">Signal</keyword>
<evidence type="ECO:0000313" key="2">
    <source>
        <dbReference type="EMBL" id="MBM6660460.1"/>
    </source>
</evidence>